<dbReference type="InterPro" id="IPR023996">
    <property type="entry name" value="TonB-dep_OMP_SusC/RagA"/>
</dbReference>
<feature type="chain" id="PRO_5008688156" evidence="8">
    <location>
        <begin position="20"/>
        <end position="1076"/>
    </location>
</feature>
<keyword evidence="11" id="KW-1185">Reference proteome</keyword>
<keyword evidence="4 7" id="KW-0812">Transmembrane</keyword>
<dbReference type="InterPro" id="IPR008969">
    <property type="entry name" value="CarboxyPept-like_regulatory"/>
</dbReference>
<dbReference type="Proteomes" id="UP000242818">
    <property type="component" value="Unassembled WGS sequence"/>
</dbReference>
<evidence type="ECO:0000256" key="3">
    <source>
        <dbReference type="ARBA" id="ARBA00022452"/>
    </source>
</evidence>
<organism evidence="10 11">
    <name type="scientific">Chitinophaga costaii</name>
    <dbReference type="NCBI Taxonomy" id="1335309"/>
    <lineage>
        <taxon>Bacteria</taxon>
        <taxon>Pseudomonadati</taxon>
        <taxon>Bacteroidota</taxon>
        <taxon>Chitinophagia</taxon>
        <taxon>Chitinophagales</taxon>
        <taxon>Chitinophagaceae</taxon>
        <taxon>Chitinophaga</taxon>
    </lineage>
</organism>
<dbReference type="AlphaFoldDB" id="A0A1C3ZMU9"/>
<dbReference type="STRING" id="1335309.GA0116948_101466"/>
<dbReference type="Pfam" id="PF13715">
    <property type="entry name" value="CarbopepD_reg_2"/>
    <property type="match status" value="1"/>
</dbReference>
<dbReference type="RefSeq" id="WP_089708589.1">
    <property type="nucleotide sequence ID" value="NZ_FMAR01000001.1"/>
</dbReference>
<proteinExistence type="inferred from homology"/>
<evidence type="ECO:0000256" key="7">
    <source>
        <dbReference type="PROSITE-ProRule" id="PRU01360"/>
    </source>
</evidence>
<dbReference type="InterPro" id="IPR023997">
    <property type="entry name" value="TonB-dep_OMP_SusC/RagA_CS"/>
</dbReference>
<evidence type="ECO:0000313" key="11">
    <source>
        <dbReference type="Proteomes" id="UP000242818"/>
    </source>
</evidence>
<dbReference type="NCBIfam" id="TIGR04057">
    <property type="entry name" value="SusC_RagA_signa"/>
    <property type="match status" value="1"/>
</dbReference>
<reference evidence="10 11" key="1">
    <citation type="submission" date="2016-08" db="EMBL/GenBank/DDBJ databases">
        <authorList>
            <person name="Seilhamer J.J."/>
        </authorList>
    </citation>
    <scope>NUCLEOTIDE SEQUENCE [LARGE SCALE GENOMIC DNA]</scope>
    <source>
        <strain evidence="10 11">A37T2</strain>
    </source>
</reference>
<evidence type="ECO:0000313" key="10">
    <source>
        <dbReference type="EMBL" id="SCB83562.1"/>
    </source>
</evidence>
<dbReference type="SUPFAM" id="SSF56935">
    <property type="entry name" value="Porins"/>
    <property type="match status" value="1"/>
</dbReference>
<dbReference type="InterPro" id="IPR036942">
    <property type="entry name" value="Beta-barrel_TonB_sf"/>
</dbReference>
<dbReference type="InterPro" id="IPR039426">
    <property type="entry name" value="TonB-dep_rcpt-like"/>
</dbReference>
<evidence type="ECO:0000259" key="9">
    <source>
        <dbReference type="Pfam" id="PF07715"/>
    </source>
</evidence>
<dbReference type="OrthoDB" id="9768177at2"/>
<comment type="similarity">
    <text evidence="7">Belongs to the TonB-dependent receptor family.</text>
</comment>
<dbReference type="SUPFAM" id="SSF49464">
    <property type="entry name" value="Carboxypeptidase regulatory domain-like"/>
    <property type="match status" value="1"/>
</dbReference>
<evidence type="ECO:0000256" key="2">
    <source>
        <dbReference type="ARBA" id="ARBA00022448"/>
    </source>
</evidence>
<comment type="subcellular location">
    <subcellularLocation>
        <location evidence="1 7">Cell outer membrane</location>
        <topology evidence="1 7">Multi-pass membrane protein</topology>
    </subcellularLocation>
</comment>
<dbReference type="Gene3D" id="2.170.130.10">
    <property type="entry name" value="TonB-dependent receptor, plug domain"/>
    <property type="match status" value="1"/>
</dbReference>
<keyword evidence="6 7" id="KW-0998">Cell outer membrane</keyword>
<dbReference type="GO" id="GO:0009279">
    <property type="term" value="C:cell outer membrane"/>
    <property type="evidence" value="ECO:0007669"/>
    <property type="project" value="UniProtKB-SubCell"/>
</dbReference>
<evidence type="ECO:0000256" key="1">
    <source>
        <dbReference type="ARBA" id="ARBA00004571"/>
    </source>
</evidence>
<keyword evidence="2 7" id="KW-0813">Transport</keyword>
<dbReference type="NCBIfam" id="TIGR04056">
    <property type="entry name" value="OMP_RagA_SusC"/>
    <property type="match status" value="1"/>
</dbReference>
<feature type="signal peptide" evidence="8">
    <location>
        <begin position="1"/>
        <end position="19"/>
    </location>
</feature>
<dbReference type="Pfam" id="PF07715">
    <property type="entry name" value="Plug"/>
    <property type="match status" value="1"/>
</dbReference>
<keyword evidence="3 7" id="KW-1134">Transmembrane beta strand</keyword>
<dbReference type="InterPro" id="IPR012910">
    <property type="entry name" value="Plug_dom"/>
</dbReference>
<dbReference type="PROSITE" id="PS52016">
    <property type="entry name" value="TONB_DEPENDENT_REC_3"/>
    <property type="match status" value="1"/>
</dbReference>
<dbReference type="Gene3D" id="2.60.40.1120">
    <property type="entry name" value="Carboxypeptidase-like, regulatory domain"/>
    <property type="match status" value="1"/>
</dbReference>
<gene>
    <name evidence="10" type="ORF">GA0116948_101466</name>
</gene>
<protein>
    <submittedName>
        <fullName evidence="10">Iron complex outermembrane recepter protein</fullName>
    </submittedName>
</protein>
<dbReference type="Gene3D" id="2.40.170.20">
    <property type="entry name" value="TonB-dependent receptor, beta-barrel domain"/>
    <property type="match status" value="1"/>
</dbReference>
<keyword evidence="5 7" id="KW-0472">Membrane</keyword>
<dbReference type="InterPro" id="IPR037066">
    <property type="entry name" value="Plug_dom_sf"/>
</dbReference>
<evidence type="ECO:0000256" key="8">
    <source>
        <dbReference type="SAM" id="SignalP"/>
    </source>
</evidence>
<dbReference type="EMBL" id="FMAR01000001">
    <property type="protein sequence ID" value="SCB83562.1"/>
    <property type="molecule type" value="Genomic_DNA"/>
</dbReference>
<evidence type="ECO:0000256" key="6">
    <source>
        <dbReference type="ARBA" id="ARBA00023237"/>
    </source>
</evidence>
<feature type="domain" description="TonB-dependent receptor plug" evidence="9">
    <location>
        <begin position="111"/>
        <end position="232"/>
    </location>
</feature>
<evidence type="ECO:0000256" key="4">
    <source>
        <dbReference type="ARBA" id="ARBA00022692"/>
    </source>
</evidence>
<keyword evidence="8" id="KW-0732">Signal</keyword>
<accession>A0A1C3ZMU9</accession>
<name>A0A1C3ZMU9_9BACT</name>
<evidence type="ECO:0000256" key="5">
    <source>
        <dbReference type="ARBA" id="ARBA00023136"/>
    </source>
</evidence>
<sequence length="1076" mass="116834">MKQLYVCCIALLLCCSAYAQKVITGNVTDTSGPVVGASIVVKGTSRAALSGADGRFSIKATNGEVLKISMIGYQTKEITIAEQNTIHVLLESTSSGLGEVVVTALGLSRDKRALGYSITELKGQDIANANVVNPINALQGKVAGVQINMGSSGPQSSQRILIRGNTSLTGNNQPIFVIDGVIIDNETTKTGTAERDFGNDLKNLNADDFESVSILKGAAATALYGSRASNGVILITTKKGKKNQGLGISFSETQQWETVYGYPHMQNEFGQGTTTLWSQDANQQDIRNTNSSDRDYGVPFDGQPYTVNGGLYSGKYQAYPNNLKDLYQTGRFQNTNVALSNGTEKSAFRFSYSNLSTDGITPRNTFGRNSFSLNAQHEISSYISASGGFNYVHSTASNPTYQGQGFSPIYDFLYSVPREYDLKYWRKNYVSQNGDGYNANDPWSYSKTLYDYLLNDQTQKEDNFRANLNLDFKITDWLKLTTSGDIYKLFTTNETKKLATGTTEYSGAQYILDSKRKDQFRIRAVLSADKKVGNFGINASAGVEKWKTSGALQISQTNNGLLVPGVFDLSNSFSAATTSGRLNTDQKTINSAYGFINADWKNQLYLDITGRNDWSSSLMYANGKGNVSYFYPSFSLSWIASETFKLPTAISFAKLRASYAIVGKDVDPYVITTPGTYNYGGLATDNMFGGSGFAYYIFANSQLGAQNLKPEKQHAIELGADIRFLDNRIGIDFAYYKTNTKNQILALSTPEESGVTSNLINAGNIQNAGIEVLITGTPIKTRNVGWDLTLNLTRNRNKIIALANGVSVYKLNGGGGETGAYATTKGAYGDIYTSQAYLKDDQGNNLLTGNGVFTQAGVSTKIGSIQPDLLGGLSSNLRWKKFTLGVLLDARFGGDMLSLSHNYGMYNGTLASTLHGRTEKYGGLARTLADGRVVHDGIIPDGVFQAGTVAADGTDLSGKTYKWAVENGHKDPVSASDYYGNLYGWASGIRSESIYKCSWLVLREISLMWNLPVSGISKYVKNASLGVSVRNVAFLYNSLPDNLNPEGLVTTYGSEYMEAGGSPLSRNYSVKLNVTF</sequence>